<evidence type="ECO:0000313" key="7">
    <source>
        <dbReference type="Proteomes" id="UP000248764"/>
    </source>
</evidence>
<dbReference type="NCBIfam" id="TIGR03560">
    <property type="entry name" value="F420_Rv1855c"/>
    <property type="match status" value="1"/>
</dbReference>
<keyword evidence="7" id="KW-1185">Reference proteome</keyword>
<dbReference type="InterPro" id="IPR011251">
    <property type="entry name" value="Luciferase-like_dom"/>
</dbReference>
<gene>
    <name evidence="6" type="ORF">C1I92_28835</name>
</gene>
<dbReference type="InterPro" id="IPR050172">
    <property type="entry name" value="SsuD_RutA_monooxygenase"/>
</dbReference>
<accession>A0A2W2AXI1</accession>
<reference evidence="6 7" key="1">
    <citation type="submission" date="2018-01" db="EMBL/GenBank/DDBJ databases">
        <title>Draft genome sequence of Jiangella sp. GTF31.</title>
        <authorList>
            <person name="Sahin N."/>
            <person name="Ay H."/>
            <person name="Saygin H."/>
        </authorList>
    </citation>
    <scope>NUCLEOTIDE SEQUENCE [LARGE SCALE GENOMIC DNA]</scope>
    <source>
        <strain evidence="6 7">GTF31</strain>
    </source>
</reference>
<organism evidence="6 7">
    <name type="scientific">Jiangella anatolica</name>
    <dbReference type="NCBI Taxonomy" id="2670374"/>
    <lineage>
        <taxon>Bacteria</taxon>
        <taxon>Bacillati</taxon>
        <taxon>Actinomycetota</taxon>
        <taxon>Actinomycetes</taxon>
        <taxon>Jiangellales</taxon>
        <taxon>Jiangellaceae</taxon>
        <taxon>Jiangella</taxon>
    </lineage>
</organism>
<dbReference type="GO" id="GO:0008726">
    <property type="term" value="F:alkanesulfonate monooxygenase activity"/>
    <property type="evidence" value="ECO:0007669"/>
    <property type="project" value="TreeGrafter"/>
</dbReference>
<proteinExistence type="predicted"/>
<keyword evidence="1" id="KW-0285">Flavoprotein</keyword>
<dbReference type="EMBL" id="POTW01000111">
    <property type="protein sequence ID" value="PZF79891.1"/>
    <property type="molecule type" value="Genomic_DNA"/>
</dbReference>
<dbReference type="InterPro" id="IPR019952">
    <property type="entry name" value="F420_OxRdatse_Rv1855c_pred"/>
</dbReference>
<sequence>MRYGLKLSQHAPVDEYRAVWRIADEAGFDHVWNMDHFATIGGDVSGDVFEAWALLAAMAESTSRVRIGCMVTGNTYRHPGVLAKLAVTVDHLSGGRLEFGLGAAWAEYEHTMFGLEFGTAGERLDRLEEACQIIRSLWTQERTTFAGEHYRIEDAVAEPKPVQSPYPPIWIGGSGRKRTLRITAEHADAWNASGAGPDEFAELSGVLDAHCADVGRDPAAIRRTVQVRLPEQPADVLPTVEAYARAGADDVILIALAGTAEAQATAAAELLPRLRGVDRR</sequence>
<evidence type="ECO:0000256" key="1">
    <source>
        <dbReference type="ARBA" id="ARBA00022630"/>
    </source>
</evidence>
<dbReference type="PANTHER" id="PTHR42847">
    <property type="entry name" value="ALKANESULFONATE MONOOXYGENASE"/>
    <property type="match status" value="1"/>
</dbReference>
<dbReference type="InterPro" id="IPR019921">
    <property type="entry name" value="Lucif-like_OxRdtase_Rv2161c"/>
</dbReference>
<dbReference type="NCBIfam" id="TIGR03619">
    <property type="entry name" value="F420_Rv2161c"/>
    <property type="match status" value="1"/>
</dbReference>
<evidence type="ECO:0000256" key="4">
    <source>
        <dbReference type="ARBA" id="ARBA00023033"/>
    </source>
</evidence>
<dbReference type="Pfam" id="PF00296">
    <property type="entry name" value="Bac_luciferase"/>
    <property type="match status" value="1"/>
</dbReference>
<keyword evidence="4" id="KW-0503">Monooxygenase</keyword>
<dbReference type="AlphaFoldDB" id="A0A2W2AXI1"/>
<dbReference type="Gene3D" id="3.20.20.30">
    <property type="entry name" value="Luciferase-like domain"/>
    <property type="match status" value="1"/>
</dbReference>
<name>A0A2W2AXI1_9ACTN</name>
<keyword evidence="3" id="KW-0560">Oxidoreductase</keyword>
<dbReference type="InterPro" id="IPR036661">
    <property type="entry name" value="Luciferase-like_sf"/>
</dbReference>
<protein>
    <submittedName>
        <fullName evidence="6">LLM class F420-dependent oxidoreductase</fullName>
    </submittedName>
</protein>
<evidence type="ECO:0000256" key="3">
    <source>
        <dbReference type="ARBA" id="ARBA00023002"/>
    </source>
</evidence>
<dbReference type="Proteomes" id="UP000248764">
    <property type="component" value="Unassembled WGS sequence"/>
</dbReference>
<comment type="caution">
    <text evidence="6">The sequence shown here is derived from an EMBL/GenBank/DDBJ whole genome shotgun (WGS) entry which is preliminary data.</text>
</comment>
<dbReference type="SUPFAM" id="SSF51679">
    <property type="entry name" value="Bacterial luciferase-like"/>
    <property type="match status" value="1"/>
</dbReference>
<dbReference type="GO" id="GO:0046306">
    <property type="term" value="P:alkanesulfonate catabolic process"/>
    <property type="evidence" value="ECO:0007669"/>
    <property type="project" value="TreeGrafter"/>
</dbReference>
<dbReference type="PANTHER" id="PTHR42847:SF8">
    <property type="entry name" value="CONSERVED PROTEIN"/>
    <property type="match status" value="1"/>
</dbReference>
<evidence type="ECO:0000259" key="5">
    <source>
        <dbReference type="Pfam" id="PF00296"/>
    </source>
</evidence>
<keyword evidence="2" id="KW-0288">FMN</keyword>
<evidence type="ECO:0000256" key="2">
    <source>
        <dbReference type="ARBA" id="ARBA00022643"/>
    </source>
</evidence>
<feature type="domain" description="Luciferase-like" evidence="5">
    <location>
        <begin position="9"/>
        <end position="228"/>
    </location>
</feature>
<dbReference type="RefSeq" id="WP_111258084.1">
    <property type="nucleotide sequence ID" value="NZ_POTW01000111.1"/>
</dbReference>
<evidence type="ECO:0000313" key="6">
    <source>
        <dbReference type="EMBL" id="PZF79891.1"/>
    </source>
</evidence>